<organism evidence="2 3">
    <name type="scientific">Streptomyces albospinus</name>
    <dbReference type="NCBI Taxonomy" id="285515"/>
    <lineage>
        <taxon>Bacteria</taxon>
        <taxon>Bacillati</taxon>
        <taxon>Actinomycetota</taxon>
        <taxon>Actinomycetes</taxon>
        <taxon>Kitasatosporales</taxon>
        <taxon>Streptomycetaceae</taxon>
        <taxon>Streptomyces</taxon>
    </lineage>
</organism>
<feature type="region of interest" description="Disordered" evidence="1">
    <location>
        <begin position="1"/>
        <end position="43"/>
    </location>
</feature>
<gene>
    <name evidence="2" type="ORF">GCM10010211_68540</name>
</gene>
<feature type="compositionally biased region" description="Pro residues" evidence="1">
    <location>
        <begin position="27"/>
        <end position="39"/>
    </location>
</feature>
<feature type="compositionally biased region" description="Basic and acidic residues" evidence="1">
    <location>
        <begin position="1"/>
        <end position="13"/>
    </location>
</feature>
<keyword evidence="3" id="KW-1185">Reference proteome</keyword>
<accession>A0ABQ2VKP8</accession>
<evidence type="ECO:0000313" key="2">
    <source>
        <dbReference type="EMBL" id="GGU92026.1"/>
    </source>
</evidence>
<evidence type="ECO:0000256" key="1">
    <source>
        <dbReference type="SAM" id="MobiDB-lite"/>
    </source>
</evidence>
<sequence>MVEFPKKSGEWAHRPPPHGGRFVEPGMTPPPPLDPPPPGPRRRLYGSVRLPAPIALAPSLPRPGVGARRWYGRRIALPPLSLGTLRRSG</sequence>
<protein>
    <submittedName>
        <fullName evidence="2">Uncharacterized protein</fullName>
    </submittedName>
</protein>
<dbReference type="Proteomes" id="UP000654471">
    <property type="component" value="Unassembled WGS sequence"/>
</dbReference>
<name>A0ABQ2VKP8_9ACTN</name>
<evidence type="ECO:0000313" key="3">
    <source>
        <dbReference type="Proteomes" id="UP000654471"/>
    </source>
</evidence>
<dbReference type="EMBL" id="BMRP01000039">
    <property type="protein sequence ID" value="GGU92026.1"/>
    <property type="molecule type" value="Genomic_DNA"/>
</dbReference>
<comment type="caution">
    <text evidence="2">The sequence shown here is derived from an EMBL/GenBank/DDBJ whole genome shotgun (WGS) entry which is preliminary data.</text>
</comment>
<proteinExistence type="predicted"/>
<reference evidence="3" key="1">
    <citation type="journal article" date="2019" name="Int. J. Syst. Evol. Microbiol.">
        <title>The Global Catalogue of Microorganisms (GCM) 10K type strain sequencing project: providing services to taxonomists for standard genome sequencing and annotation.</title>
        <authorList>
            <consortium name="The Broad Institute Genomics Platform"/>
            <consortium name="The Broad Institute Genome Sequencing Center for Infectious Disease"/>
            <person name="Wu L."/>
            <person name="Ma J."/>
        </authorList>
    </citation>
    <scope>NUCLEOTIDE SEQUENCE [LARGE SCALE GENOMIC DNA]</scope>
    <source>
        <strain evidence="3">JCM 3399</strain>
    </source>
</reference>